<feature type="compositionally biased region" description="Basic residues" evidence="1">
    <location>
        <begin position="113"/>
        <end position="129"/>
    </location>
</feature>
<reference evidence="4" key="4">
    <citation type="journal article" date="2008" name="Nucleic Acids Res.">
        <title>The rice annotation project database (RAP-DB): 2008 update.</title>
        <authorList>
            <consortium name="The rice annotation project (RAP)"/>
        </authorList>
    </citation>
    <scope>GENOME REANNOTATION</scope>
    <source>
        <strain evidence="4">cv. Nipponbare</strain>
    </source>
</reference>
<dbReference type="EMBL" id="AP004376">
    <property type="protein sequence ID" value="BAD09330.1"/>
    <property type="molecule type" value="Genomic_DNA"/>
</dbReference>
<reference evidence="2" key="1">
    <citation type="submission" date="2001-11" db="EMBL/GenBank/DDBJ databases">
        <title>Oryza sativa nipponbare(GA3) genomic DNA, chromosome 8, PAC clone:P0481F05.</title>
        <authorList>
            <person name="Sasaki T."/>
            <person name="Matsumoto T."/>
            <person name="Yamamoto K."/>
        </authorList>
    </citation>
    <scope>NUCLEOTIDE SEQUENCE</scope>
</reference>
<feature type="compositionally biased region" description="Low complexity" evidence="1">
    <location>
        <begin position="48"/>
        <end position="75"/>
    </location>
</feature>
<feature type="region of interest" description="Disordered" evidence="1">
    <location>
        <begin position="113"/>
        <end position="193"/>
    </location>
</feature>
<dbReference type="EMBL" id="AP004557">
    <property type="protein sequence ID" value="BAD09410.1"/>
    <property type="molecule type" value="Genomic_DNA"/>
</dbReference>
<gene>
    <name evidence="3" type="ORF">P0028A08.15</name>
    <name evidence="2" type="ORF">P0481F05.36</name>
</gene>
<dbReference type="Proteomes" id="UP000000763">
    <property type="component" value="Chromosome 8"/>
</dbReference>
<feature type="region of interest" description="Disordered" evidence="1">
    <location>
        <begin position="213"/>
        <end position="293"/>
    </location>
</feature>
<name>Q6ZCW2_ORYSJ</name>
<feature type="compositionally biased region" description="Low complexity" evidence="1">
    <location>
        <begin position="156"/>
        <end position="177"/>
    </location>
</feature>
<evidence type="ECO:0000313" key="3">
    <source>
        <dbReference type="EMBL" id="BAD09410.1"/>
    </source>
</evidence>
<feature type="compositionally biased region" description="Low complexity" evidence="1">
    <location>
        <begin position="241"/>
        <end position="262"/>
    </location>
</feature>
<feature type="compositionally biased region" description="Basic and acidic residues" evidence="1">
    <location>
        <begin position="271"/>
        <end position="285"/>
    </location>
</feature>
<feature type="region of interest" description="Disordered" evidence="1">
    <location>
        <begin position="1"/>
        <end position="78"/>
    </location>
</feature>
<sequence length="334" mass="36880">MQLVVDQVKHTCVARPPPPAPSQGQARRRKQMLKLMPPPLQAQTKLNCRNSPGTSSSSCTRRGGGRRSNSSPSSSQGAGEGVALLVRDCASWPAAIRELSRVWLQLRRRGLPPLRPAKRQPHRRRRHLRSPLPLSPLPDRLLAVGEPPPPAGAGQGHQRAAAASPSPSAATVTARSPLRCRPRRPSSPPLHRPSDLLSVALLLRQLLAAPPAPPCVAASPRRRPPHSSLRDGSHQRRRPSHQPSSPRRSFPVSCRPRQPSSTLRRRRCRHPRPEEKGEKGREEGKKRKGGIRTATDSIRATTQPSVYFFLGIRTATDTSVPRRNKKFRILILSY</sequence>
<dbReference type="AlphaFoldDB" id="Q6ZCW2"/>
<reference evidence="3" key="2">
    <citation type="submission" date="2001-12" db="EMBL/GenBank/DDBJ databases">
        <title>Oryza sativa nipponbare(GA3) genomic DNA, chromosome 8, PAC clone:P0028A08.</title>
        <authorList>
            <person name="Sasaki T."/>
            <person name="Matsumoto T."/>
            <person name="Yamamoto K."/>
        </authorList>
    </citation>
    <scope>NUCLEOTIDE SEQUENCE</scope>
</reference>
<reference evidence="4" key="3">
    <citation type="journal article" date="2005" name="Nature">
        <title>The map-based sequence of the rice genome.</title>
        <authorList>
            <consortium name="International rice genome sequencing project (IRGSP)"/>
            <person name="Matsumoto T."/>
            <person name="Wu J."/>
            <person name="Kanamori H."/>
            <person name="Katayose Y."/>
            <person name="Fujisawa M."/>
            <person name="Namiki N."/>
            <person name="Mizuno H."/>
            <person name="Yamamoto K."/>
            <person name="Antonio B.A."/>
            <person name="Baba T."/>
            <person name="Sakata K."/>
            <person name="Nagamura Y."/>
            <person name="Aoki H."/>
            <person name="Arikawa K."/>
            <person name="Arita K."/>
            <person name="Bito T."/>
            <person name="Chiden Y."/>
            <person name="Fujitsuka N."/>
            <person name="Fukunaka R."/>
            <person name="Hamada M."/>
            <person name="Harada C."/>
            <person name="Hayashi A."/>
            <person name="Hijishita S."/>
            <person name="Honda M."/>
            <person name="Hosokawa S."/>
            <person name="Ichikawa Y."/>
            <person name="Idonuma A."/>
            <person name="Iijima M."/>
            <person name="Ikeda M."/>
            <person name="Ikeno M."/>
            <person name="Ito K."/>
            <person name="Ito S."/>
            <person name="Ito T."/>
            <person name="Ito Y."/>
            <person name="Ito Y."/>
            <person name="Iwabuchi A."/>
            <person name="Kamiya K."/>
            <person name="Karasawa W."/>
            <person name="Kurita K."/>
            <person name="Katagiri S."/>
            <person name="Kikuta A."/>
            <person name="Kobayashi H."/>
            <person name="Kobayashi N."/>
            <person name="Machita K."/>
            <person name="Maehara T."/>
            <person name="Masukawa M."/>
            <person name="Mizubayashi T."/>
            <person name="Mukai Y."/>
            <person name="Nagasaki H."/>
            <person name="Nagata Y."/>
            <person name="Naito S."/>
            <person name="Nakashima M."/>
            <person name="Nakama Y."/>
            <person name="Nakamichi Y."/>
            <person name="Nakamura M."/>
            <person name="Meguro A."/>
            <person name="Negishi M."/>
            <person name="Ohta I."/>
            <person name="Ohta T."/>
            <person name="Okamoto M."/>
            <person name="Ono N."/>
            <person name="Saji S."/>
            <person name="Sakaguchi M."/>
            <person name="Sakai K."/>
            <person name="Shibata M."/>
            <person name="Shimokawa T."/>
            <person name="Song J."/>
            <person name="Takazaki Y."/>
            <person name="Terasawa K."/>
            <person name="Tsugane M."/>
            <person name="Tsuji K."/>
            <person name="Ueda S."/>
            <person name="Waki K."/>
            <person name="Yamagata H."/>
            <person name="Yamamoto M."/>
            <person name="Yamamoto S."/>
            <person name="Yamane H."/>
            <person name="Yoshiki S."/>
            <person name="Yoshihara R."/>
            <person name="Yukawa K."/>
            <person name="Zhong H."/>
            <person name="Yano M."/>
            <person name="Yuan Q."/>
            <person name="Ouyang S."/>
            <person name="Liu J."/>
            <person name="Jones K.M."/>
            <person name="Gansberger K."/>
            <person name="Moffat K."/>
            <person name="Hill J."/>
            <person name="Bera J."/>
            <person name="Fadrosh D."/>
            <person name="Jin S."/>
            <person name="Johri S."/>
            <person name="Kim M."/>
            <person name="Overton L."/>
            <person name="Reardon M."/>
            <person name="Tsitrin T."/>
            <person name="Vuong H."/>
            <person name="Weaver B."/>
            <person name="Ciecko A."/>
            <person name="Tallon L."/>
            <person name="Jackson J."/>
            <person name="Pai G."/>
            <person name="Aken S.V."/>
            <person name="Utterback T."/>
            <person name="Reidmuller S."/>
            <person name="Feldblyum T."/>
            <person name="Hsiao J."/>
            <person name="Zismann V."/>
            <person name="Iobst S."/>
            <person name="de Vazeille A.R."/>
            <person name="Buell C.R."/>
            <person name="Ying K."/>
            <person name="Li Y."/>
            <person name="Lu T."/>
            <person name="Huang Y."/>
            <person name="Zhao Q."/>
            <person name="Feng Q."/>
            <person name="Zhang L."/>
            <person name="Zhu J."/>
            <person name="Weng Q."/>
            <person name="Mu J."/>
            <person name="Lu Y."/>
            <person name="Fan D."/>
            <person name="Liu Y."/>
            <person name="Guan J."/>
            <person name="Zhang Y."/>
            <person name="Yu S."/>
            <person name="Liu X."/>
            <person name="Zhang Y."/>
            <person name="Hong G."/>
            <person name="Han B."/>
            <person name="Choisne N."/>
            <person name="Demange N."/>
            <person name="Orjeda G."/>
            <person name="Samain S."/>
            <person name="Cattolico L."/>
            <person name="Pelletier E."/>
            <person name="Couloux A."/>
            <person name="Segurens B."/>
            <person name="Wincker P."/>
            <person name="D'Hont A."/>
            <person name="Scarpelli C."/>
            <person name="Weissenbach J."/>
            <person name="Salanoubat M."/>
            <person name="Quetier F."/>
            <person name="Yu Y."/>
            <person name="Kim H.R."/>
            <person name="Rambo T."/>
            <person name="Currie J."/>
            <person name="Collura K."/>
            <person name="Luo M."/>
            <person name="Yang T."/>
            <person name="Ammiraju J.S.S."/>
            <person name="Engler F."/>
            <person name="Soderlund C."/>
            <person name="Wing R.A."/>
            <person name="Palmer L.E."/>
            <person name="de la Bastide M."/>
            <person name="Spiegel L."/>
            <person name="Nascimento L."/>
            <person name="Zutavern T."/>
            <person name="O'Shaughnessy A."/>
            <person name="Dike S."/>
            <person name="Dedhia N."/>
            <person name="Preston R."/>
            <person name="Balija V."/>
            <person name="McCombie W.R."/>
            <person name="Chow T."/>
            <person name="Chen H."/>
            <person name="Chung M."/>
            <person name="Chen C."/>
            <person name="Shaw J."/>
            <person name="Wu H."/>
            <person name="Hsiao K."/>
            <person name="Chao Y."/>
            <person name="Chu M."/>
            <person name="Cheng C."/>
            <person name="Hour A."/>
            <person name="Lee P."/>
            <person name="Lin S."/>
            <person name="Lin Y."/>
            <person name="Liou J."/>
            <person name="Liu S."/>
            <person name="Hsing Y."/>
            <person name="Raghuvanshi S."/>
            <person name="Mohanty A."/>
            <person name="Bharti A.K."/>
            <person name="Gaur A."/>
            <person name="Gupta V."/>
            <person name="Kumar D."/>
            <person name="Ravi V."/>
            <person name="Vij S."/>
            <person name="Kapur A."/>
            <person name="Khurana P."/>
            <person name="Khurana P."/>
            <person name="Khurana J.P."/>
            <person name="Tyagi A.K."/>
            <person name="Gaikwad K."/>
            <person name="Singh A."/>
            <person name="Dalal V."/>
            <person name="Srivastava S."/>
            <person name="Dixit A."/>
            <person name="Pal A.K."/>
            <person name="Ghazi I.A."/>
            <person name="Yadav M."/>
            <person name="Pandit A."/>
            <person name="Bhargava A."/>
            <person name="Sureshbabu K."/>
            <person name="Batra K."/>
            <person name="Sharma T.R."/>
            <person name="Mohapatra T."/>
            <person name="Singh N.K."/>
            <person name="Messing J."/>
            <person name="Nelson A.B."/>
            <person name="Fuks G."/>
            <person name="Kavchok S."/>
            <person name="Keizer G."/>
            <person name="Linton E."/>
            <person name="Llaca V."/>
            <person name="Song R."/>
            <person name="Tanyolac B."/>
            <person name="Young S."/>
            <person name="Ho-Il K."/>
            <person name="Hahn J.H."/>
            <person name="Sangsakoo G."/>
            <person name="Vanavichit A."/>
            <person name="de Mattos Luiz.A.T."/>
            <person name="Zimmer P.D."/>
            <person name="Malone G."/>
            <person name="Dellagostin O."/>
            <person name="de Oliveira A.C."/>
            <person name="Bevan M."/>
            <person name="Bancroft I."/>
            <person name="Minx P."/>
            <person name="Cordum H."/>
            <person name="Wilson R."/>
            <person name="Cheng Z."/>
            <person name="Jin W."/>
            <person name="Jiang J."/>
            <person name="Leong S.A."/>
            <person name="Iwama H."/>
            <person name="Gojobori T."/>
            <person name="Itoh T."/>
            <person name="Niimura Y."/>
            <person name="Fujii Y."/>
            <person name="Habara T."/>
            <person name="Sakai H."/>
            <person name="Sato Y."/>
            <person name="Wilson G."/>
            <person name="Kumar K."/>
            <person name="McCouch S."/>
            <person name="Juretic N."/>
            <person name="Hoen D."/>
            <person name="Wright S."/>
            <person name="Bruskiewich R."/>
            <person name="Bureau T."/>
            <person name="Miyao A."/>
            <person name="Hirochika H."/>
            <person name="Nishikawa T."/>
            <person name="Kadowaki K."/>
            <person name="Sugiura M."/>
            <person name="Burr B."/>
            <person name="Sasaki T."/>
        </authorList>
    </citation>
    <scope>NUCLEOTIDE SEQUENCE [LARGE SCALE GENOMIC DNA]</scope>
    <source>
        <strain evidence="4">cv. Nipponbare</strain>
    </source>
</reference>
<evidence type="ECO:0000313" key="2">
    <source>
        <dbReference type="EMBL" id="BAD09330.1"/>
    </source>
</evidence>
<protein>
    <submittedName>
        <fullName evidence="3">Uncharacterized protein</fullName>
    </submittedName>
</protein>
<evidence type="ECO:0000313" key="4">
    <source>
        <dbReference type="Proteomes" id="UP000000763"/>
    </source>
</evidence>
<organism evidence="3 4">
    <name type="scientific">Oryza sativa subsp. japonica</name>
    <name type="common">Rice</name>
    <dbReference type="NCBI Taxonomy" id="39947"/>
    <lineage>
        <taxon>Eukaryota</taxon>
        <taxon>Viridiplantae</taxon>
        <taxon>Streptophyta</taxon>
        <taxon>Embryophyta</taxon>
        <taxon>Tracheophyta</taxon>
        <taxon>Spermatophyta</taxon>
        <taxon>Magnoliopsida</taxon>
        <taxon>Liliopsida</taxon>
        <taxon>Poales</taxon>
        <taxon>Poaceae</taxon>
        <taxon>BOP clade</taxon>
        <taxon>Oryzoideae</taxon>
        <taxon>Oryzeae</taxon>
        <taxon>Oryzinae</taxon>
        <taxon>Oryza</taxon>
        <taxon>Oryza sativa</taxon>
    </lineage>
</organism>
<evidence type="ECO:0000256" key="1">
    <source>
        <dbReference type="SAM" id="MobiDB-lite"/>
    </source>
</evidence>
<proteinExistence type="predicted"/>
<accession>Q6ZCW2</accession>